<proteinExistence type="predicted"/>
<dbReference type="InterPro" id="IPR053169">
    <property type="entry name" value="MUG_Protein"/>
</dbReference>
<dbReference type="Proteomes" id="UP001144280">
    <property type="component" value="Unassembled WGS sequence"/>
</dbReference>
<name>A0ABQ5R2K4_9ACTN</name>
<keyword evidence="2" id="KW-1185">Reference proteome</keyword>
<dbReference type="RefSeq" id="WP_281901340.1">
    <property type="nucleotide sequence ID" value="NZ_BSDI01000036.1"/>
</dbReference>
<dbReference type="Pfam" id="PF03663">
    <property type="entry name" value="Glyco_hydro_76"/>
    <property type="match status" value="1"/>
</dbReference>
<reference evidence="1" key="1">
    <citation type="submission" date="2022-12" db="EMBL/GenBank/DDBJ databases">
        <title>New Phytohabitans aurantiacus sp. RD004123 nov., an actinomycete isolated from soil.</title>
        <authorList>
            <person name="Triningsih D.W."/>
            <person name="Harunari E."/>
            <person name="Igarashi Y."/>
        </authorList>
    </citation>
    <scope>NUCLEOTIDE SEQUENCE</scope>
    <source>
        <strain evidence="1">RD004123</strain>
    </source>
</reference>
<organism evidence="1 2">
    <name type="scientific">Phytohabitans aurantiacus</name>
    <dbReference type="NCBI Taxonomy" id="3016789"/>
    <lineage>
        <taxon>Bacteria</taxon>
        <taxon>Bacillati</taxon>
        <taxon>Actinomycetota</taxon>
        <taxon>Actinomycetes</taxon>
        <taxon>Micromonosporales</taxon>
        <taxon>Micromonosporaceae</taxon>
    </lineage>
</organism>
<dbReference type="EMBL" id="BSDI01000036">
    <property type="protein sequence ID" value="GLI00791.1"/>
    <property type="molecule type" value="Genomic_DNA"/>
</dbReference>
<accession>A0ABQ5R2K4</accession>
<dbReference type="InterPro" id="IPR008928">
    <property type="entry name" value="6-hairpin_glycosidase_sf"/>
</dbReference>
<protein>
    <recommendedName>
        <fullName evidence="3">Glycosyl hydrolase</fullName>
    </recommendedName>
</protein>
<evidence type="ECO:0008006" key="3">
    <source>
        <dbReference type="Google" id="ProtNLM"/>
    </source>
</evidence>
<dbReference type="InterPro" id="IPR005198">
    <property type="entry name" value="Glyco_hydro_76"/>
</dbReference>
<dbReference type="SUPFAM" id="SSF48208">
    <property type="entry name" value="Six-hairpin glycosidases"/>
    <property type="match status" value="1"/>
</dbReference>
<evidence type="ECO:0000313" key="1">
    <source>
        <dbReference type="EMBL" id="GLI00791.1"/>
    </source>
</evidence>
<evidence type="ECO:0000313" key="2">
    <source>
        <dbReference type="Proteomes" id="UP001144280"/>
    </source>
</evidence>
<dbReference type="PANTHER" id="PTHR47791">
    <property type="entry name" value="MEIOTICALLY UP-REGULATED GENE 191 PROTEIN"/>
    <property type="match status" value="1"/>
</dbReference>
<dbReference type="PANTHER" id="PTHR47791:SF3">
    <property type="entry name" value="MEIOTICALLY UP-REGULATED GENE 191 PROTEIN"/>
    <property type="match status" value="1"/>
</dbReference>
<dbReference type="Gene3D" id="1.50.10.20">
    <property type="match status" value="1"/>
</dbReference>
<comment type="caution">
    <text evidence="1">The sequence shown here is derived from an EMBL/GenBank/DDBJ whole genome shotgun (WGS) entry which is preliminary data.</text>
</comment>
<sequence>MHFGPAARAAVDAMMGFYDRTTGRWESERPWWQSGNALQALLDYMLRSGDTEYLWVLDHTVEIQRKSYMDGEFRSDSTDDTAWWALAMVRAYDLTGQGRYLQIARTGCEWIGQYWDSTCGGGVWWDVPQRTYKNAISNELYLKLLASLHNRIPGAIDELERALETWRWFDASGMLNDEWLVNDGLKDCVNNGGETWTYNQGVILGALIELHRATGDDSLLAVARRIATATTTSAYLSPAGILTEPSEKVGADPDAPSFKGIFVRNLDELDRYLPDRPYQSYLACQADSLLANAGDGEHRYGIHWAGPFDKADTARQASAVDLLTAVL</sequence>
<gene>
    <name evidence="1" type="ORF">Pa4123_60670</name>
</gene>